<dbReference type="PANTHER" id="PTHR16166:SF93">
    <property type="entry name" value="INTERMEMBRANE LIPID TRANSFER PROTEIN VPS13"/>
    <property type="match status" value="1"/>
</dbReference>
<accession>A0A8J2WZN1</accession>
<dbReference type="GO" id="GO:0007005">
    <property type="term" value="P:mitochondrion organization"/>
    <property type="evidence" value="ECO:0007669"/>
    <property type="project" value="TreeGrafter"/>
</dbReference>
<dbReference type="Pfam" id="PF25037">
    <property type="entry name" value="VPS13_C"/>
    <property type="match status" value="1"/>
</dbReference>
<dbReference type="PANTHER" id="PTHR16166">
    <property type="entry name" value="VACUOLAR PROTEIN SORTING-ASSOCIATED PROTEIN VPS13"/>
    <property type="match status" value="1"/>
</dbReference>
<proteinExistence type="inferred from homology"/>
<dbReference type="InterPro" id="IPR026854">
    <property type="entry name" value="VPS13_N"/>
</dbReference>
<evidence type="ECO:0000256" key="1">
    <source>
        <dbReference type="ARBA" id="ARBA00006545"/>
    </source>
</evidence>
<dbReference type="InterPro" id="IPR009543">
    <property type="entry name" value="VPS13_VAB"/>
</dbReference>
<feature type="domain" description="Chorein N-terminal" evidence="5">
    <location>
        <begin position="1"/>
        <end position="1218"/>
    </location>
</feature>
<dbReference type="GO" id="GO:0045324">
    <property type="term" value="P:late endosome to vacuole transport"/>
    <property type="evidence" value="ECO:0007669"/>
    <property type="project" value="UniProtKB-UniRule"/>
</dbReference>
<dbReference type="GO" id="GO:0005794">
    <property type="term" value="C:Golgi apparatus"/>
    <property type="evidence" value="ECO:0007669"/>
    <property type="project" value="UniProtKB-UniRule"/>
</dbReference>
<name>A0A8J2WZN1_ZYGB2</name>
<keyword evidence="9" id="KW-1185">Reference proteome</keyword>
<dbReference type="GO" id="GO:0045053">
    <property type="term" value="P:protein retention in Golgi apparatus"/>
    <property type="evidence" value="ECO:0007669"/>
    <property type="project" value="UniProtKB-UniRule"/>
</dbReference>
<evidence type="ECO:0000313" key="8">
    <source>
        <dbReference type="EMBL" id="CDF89483.1"/>
    </source>
</evidence>
<evidence type="ECO:0000259" key="5">
    <source>
        <dbReference type="Pfam" id="PF12624"/>
    </source>
</evidence>
<gene>
    <name evidence="8" type="ORF">BN860_05358g</name>
</gene>
<dbReference type="Pfam" id="PF25036">
    <property type="entry name" value="VPS13_VAB"/>
    <property type="match status" value="1"/>
</dbReference>
<dbReference type="PIRSF" id="PIRSF037235">
    <property type="entry name" value="VPS13_fungi"/>
    <property type="match status" value="1"/>
</dbReference>
<evidence type="ECO:0000256" key="2">
    <source>
        <dbReference type="ARBA" id="ARBA00022448"/>
    </source>
</evidence>
<dbReference type="Pfam" id="PF12624">
    <property type="entry name" value="VPS13_N"/>
    <property type="match status" value="1"/>
</dbReference>
<feature type="domain" description="Intermembrane lipid transfer protein VPS13-like C-terminal" evidence="7">
    <location>
        <begin position="2979"/>
        <end position="3084"/>
    </location>
</feature>
<evidence type="ECO:0000256" key="4">
    <source>
        <dbReference type="PIRNR" id="PIRNR037235"/>
    </source>
</evidence>
<comment type="function">
    <text evidence="4">Mediates the transfer of lipids between membranes at organelle contact sites. May play a role in mitochondrial lipid homeostasis.</text>
</comment>
<dbReference type="Proteomes" id="UP000019375">
    <property type="component" value="Unassembled WGS sequence"/>
</dbReference>
<keyword evidence="4" id="KW-0333">Golgi apparatus</keyword>
<evidence type="ECO:0000259" key="6">
    <source>
        <dbReference type="Pfam" id="PF25036"/>
    </source>
</evidence>
<evidence type="ECO:0000256" key="3">
    <source>
        <dbReference type="ARBA" id="ARBA00023055"/>
    </source>
</evidence>
<reference evidence="9" key="1">
    <citation type="journal article" date="2013" name="Genome Announc.">
        <title>Genome sequence of the food spoilage yeast Zygosaccharomyces bailii CLIB 213(T).</title>
        <authorList>
            <person name="Galeote V."/>
            <person name="Bigey F."/>
            <person name="Devillers H."/>
            <person name="Neuveglise C."/>
            <person name="Dequin S."/>
        </authorList>
    </citation>
    <scope>NUCLEOTIDE SEQUENCE [LARGE SCALE GENOMIC DNA]</scope>
    <source>
        <strain evidence="9">CLIB 213 / ATCC 58445 / CBS 680 / CCRC 21525 / NBRC 1098 / NCYC 1416 / NRRL Y-2227</strain>
    </source>
</reference>
<feature type="domain" description="Vacuolar protein sorting-associated protein 13 VPS13 adaptor binding" evidence="6">
    <location>
        <begin position="1876"/>
        <end position="2449"/>
    </location>
</feature>
<dbReference type="OrthoDB" id="428159at2759"/>
<protein>
    <recommendedName>
        <fullName evidence="4">Vacuolar protein sorting-associated protein</fullName>
    </recommendedName>
</protein>
<dbReference type="EMBL" id="HG316457">
    <property type="protein sequence ID" value="CDF89483.1"/>
    <property type="molecule type" value="Genomic_DNA"/>
</dbReference>
<evidence type="ECO:0000313" key="9">
    <source>
        <dbReference type="Proteomes" id="UP000019375"/>
    </source>
</evidence>
<dbReference type="InterPro" id="IPR056748">
    <property type="entry name" value="VPS13-like_C"/>
</dbReference>
<keyword evidence="2 4" id="KW-0813">Transport</keyword>
<evidence type="ECO:0000259" key="7">
    <source>
        <dbReference type="Pfam" id="PF25037"/>
    </source>
</evidence>
<comment type="similarity">
    <text evidence="1 4">Belongs to the VPS13 family.</text>
</comment>
<dbReference type="InterPro" id="IPR017148">
    <property type="entry name" value="VPS13_fungi"/>
</dbReference>
<organism evidence="8 9">
    <name type="scientific">Zygosaccharomyces bailii (strain CLIB 213 / ATCC 58445 / CBS 680 / BCRC 21525 / NBRC 1098 / NCYC 1416 / NRRL Y-2227)</name>
    <dbReference type="NCBI Taxonomy" id="1333698"/>
    <lineage>
        <taxon>Eukaryota</taxon>
        <taxon>Fungi</taxon>
        <taxon>Dikarya</taxon>
        <taxon>Ascomycota</taxon>
        <taxon>Saccharomycotina</taxon>
        <taxon>Saccharomycetes</taxon>
        <taxon>Saccharomycetales</taxon>
        <taxon>Saccharomycetaceae</taxon>
        <taxon>Zygosaccharomyces</taxon>
    </lineage>
</organism>
<dbReference type="InterPro" id="IPR026847">
    <property type="entry name" value="VPS13"/>
</dbReference>
<sequence length="3110" mass="352175">MLESLAATLLNRLLGSYVENFDPNQLNVGIWGGNVKLKNLKLRKDCFDGFHLPIDVKFGILGDLVLNVPWSSLKNKPVKVNIEDCYLLCTPRDFNSLHSQEQVERELRVKIQKLASWEVASQARAAAEDPSANKDQNESFTQSLITKVVDNVQVKIKNIHIRYEDMNAHLSKDACSVGITLNELSAVSSDSNWNPSFISITQDITHKLLTLNSFCLYWNTNTGSLEDEDGSLDPEKMIAKFKDCVATSGVSVPNFQYMLRPVTGSGRLTVNKLGPTESRPHIELQMLYDEFGLEIDDTQYADILHTLSSIHLSQKTQKFKKKRPNFAVEQNPREWFRYVGHCVMEEIHERNEMWTWDSIKKHCEQRRLYVKLWSKKLLLGSWDQPLPDREEEKTLEQLQRELSFEDIILFRSLGRKEYAKQKLKSRDSSPATSQQGNTQGGWFSSWWGGEHSSQNSDLTITDEQRKELYDAIEFEEKDGGLGDMQDMQIPRDRTTMKVTGLLRKGAFSMKKKDHVACLGEVIFENCEVELLQRPDSFLASFKLHQFKVEDGSPNTLYKHIISVRNPDSDIAEKSLTQSNPLFQLTFESNPIDESADSKLNVVLRGMTVFYHVHFITEIINFFSPPKQHMDTIGAIINAAEATVEGWTTQTRMGLESLLEEHKTANVTLDLQAPLIILPLNPHSWETPCAVVDVGHIFLKSDLVPKEKLDELKQMSPEEYEKIDDSELNKLMFDRYQLCLQDTQMLIGPDVRSTVSSLNGAAKGSHFSILNKLRLELTLDLSILPKAFNLPKIRAFGRLPQLKLSLNDDQYKIMMQLLDKCIPSPLSVDADNEFRETPGNFDDAKKKAQAQLSENLKILEKMSPMELAQKLFELHFDVDDIQISMFKCLDSESMQCKKLLDFLGGKVKFNFVRKAKGMNLQLKVHSLEVEDHIEESNNDEFKRLISSGKVENDQVKDLFSLEYSRIQRIVTHDNTLIEVFDQDVSMNMAQLQLVLSPKSLLTLLNYALTTFTNPDAPAAPADALRHNEENREDAPQKFNLNISVAGVVMVFNDDSLKLATLVVSAGDFSLLYMPEKMKVNMSLGGLELTDETTEDLPRDSVFRKLICMNDHELAEISYETFDATDNPENYDSFLKYNTGSMHINFVEHSINKLLVFFCKFQKMKTLFDKAREVAYNQAPSIEAVNKMKMDVQIKAPVIQFPRIVATQDEIYDSVTFHLGEIFVENKFTKNEADVEINHIKLGIREAQVSSLLNLKEGAKQQLHMVDNLCLTFNIDHNSHADSTSPKFLIKGYFDPLMSSLTELQLNYLYEISERMSSAFDVSDASAVELSEDVIYANAFMDSPGVESTPEGITVTNQDEEDKINPEGLKMDFSFEAPEISLTLYHDTAATQNLYKNGLTKLTFQDIAFSAKYNEDGTGEGNSHIATFTVEDIRDMKDNKHTELIPKVVNDNYQFMASVTINKLESGKLINVSNTIDSPQLILAMDYLFALKSFFDAAFDKNKADITVEDENNAKEQNPSLPAAEIAPSGTKLQYSFNIVNAAIILLADPSDIHSEAVIFNAGQLLLSDQNVISLRANNVGMSLSRMNTEDKSQVRLLEEFSSSLVIDRRESTPEKLLTNVQISVEPMILGISLRDIRLAMLVFNRMVSQMNGKSEEVQSEENSSSLAPGGFSKEFERKLSKYAPSFVSSIEAVSGHASVSHEVVMRGENLEADFGGVRLFLIGDVHEMPILDMNVKPFQASVKDWSTEIDALAALEVYVNVFNYSRSSWEPLVETFPMSFHLSKSSANKDAKVMFDVISKKTAEVTLSSRTIAMLSQIPGTLTAEYRLEPRGAAKPYKIHNDTELNMDIWIVTDNVQERKSLVTLEAGSTLPWEFEDWRSVRENLEADNSGLILGAAISGSRYQTTMKVDATYEGELLFVLQPAVNHVHSRITCELELGDDNIKTITFRSTLLLENATSTDLQIMVEPEQRSQSFSFELKALSSRSIPVEYAFSSSLRIKPLGDVEYDWSQQPIMWRSLLKRPMSLQCNSLAGRNENFHIEVNGKYDEKEPLAQIFPHMKLVLSSPIIIENLLPCDLKFSLFDKKEEEKNMSILKKGERIPIHDVSLDNFLLLRVQPLVDDASMSKPSIVNTAISSVLKPELSLVLKLAGGQKFNAMLHYQSVEGTRAKVIRIASPYIIFNETDRDLYVQGDPSNVCQSKVQIEDDKRFTTPKMFSFDVNSYKKNRARIRFKESDWSIPLSFDALGQSFDTDVSIPNKEQESNFGVTVSEGEGIFLLSKIISIAPRYILHNFLDVPIEICEHGSTNSLDVEPGKSLPLYKMRNIVHKQLMVKFLGSSSEWSSPFFIKDIGFTYLKVLQQDSHLLLKIEIILENATVFIRIKDAENRWPYSIRNFSDQEFIFYQRDPRVVDDYYDYDEFDELDEAEYKPYYYRVPPKSVMPYAWDYPAARQKKLILTARGRRREIQLAEIGNLKPMRLPARTSNEETVSMDLNVIADGPTQALVITNYNADVSLYKLRNKNTSSSISVSSSTGEGFEADAEDKNVYAKIVVSFKGLGISLINASLEEILYLHANGLEMRYNESDLYQTFSWKLKWLQIDNQLFGSPFQNILYPFAVPHTSHEIENHPVISGSISKVKDDSHGLVYFKHATLLLQELTIQLDEDLLIAMLDFVKLPGAVWNVPSKNTHYFDEVTLPQCEDLKFSDDMYFEIFHIQPIMLHVSFVSSDQHQLLKEQQEKLGVEYQGTMLVFMDMLTMTLANVNDAPIKLNSLYMANLRVPISTLYKAIETHYGQQFFYQIHKILGSADFLGNPVGLFNTISSGVWDIFYEPYQGYMMNDRPQELGLHLAKGGLSFAKKTVFGLSDSMAKFTGSMAKGLSITQDLEFQERRRMQQRMNANKGNLLSSTAQTFANTIGSGFTGMAFDPMTGAQKEGASGFFKGLGRGLIGLPTKTAIGILDLTSNLSQGVRSTTTALDVPAAARVRLPRYVDYHEKIIKPYDLKEAQGQYWLKSIDGGLYMNDNYLAHVVLPGNELAVLVSMEHIIELNIGKLESMWTTDYYGIQGIVLQRGGIHIKLKTQSEYFIPIANPQERKSLYKHIAIAVTEYNKYCEAAL</sequence>
<keyword evidence="3 4" id="KW-0445">Lipid transport</keyword>
<dbReference type="GO" id="GO:0006623">
    <property type="term" value="P:protein targeting to vacuole"/>
    <property type="evidence" value="ECO:0007669"/>
    <property type="project" value="TreeGrafter"/>
</dbReference>
<dbReference type="GO" id="GO:0006869">
    <property type="term" value="P:lipid transport"/>
    <property type="evidence" value="ECO:0007669"/>
    <property type="project" value="UniProtKB-KW"/>
</dbReference>